<dbReference type="EMBL" id="BSYO01000003">
    <property type="protein sequence ID" value="GMH02480.1"/>
    <property type="molecule type" value="Genomic_DNA"/>
</dbReference>
<organism evidence="11 12">
    <name type="scientific">Nepenthes gracilis</name>
    <name type="common">Slender pitcher plant</name>
    <dbReference type="NCBI Taxonomy" id="150966"/>
    <lineage>
        <taxon>Eukaryota</taxon>
        <taxon>Viridiplantae</taxon>
        <taxon>Streptophyta</taxon>
        <taxon>Embryophyta</taxon>
        <taxon>Tracheophyta</taxon>
        <taxon>Spermatophyta</taxon>
        <taxon>Magnoliopsida</taxon>
        <taxon>eudicotyledons</taxon>
        <taxon>Gunneridae</taxon>
        <taxon>Pentapetalae</taxon>
        <taxon>Caryophyllales</taxon>
        <taxon>Nepenthaceae</taxon>
        <taxon>Nepenthes</taxon>
    </lineage>
</organism>
<dbReference type="PRINTS" id="PR00463">
    <property type="entry name" value="EP450I"/>
</dbReference>
<keyword evidence="9" id="KW-0472">Membrane</keyword>
<reference evidence="11" key="1">
    <citation type="submission" date="2023-05" db="EMBL/GenBank/DDBJ databases">
        <title>Nepenthes gracilis genome sequencing.</title>
        <authorList>
            <person name="Fukushima K."/>
        </authorList>
    </citation>
    <scope>NUCLEOTIDE SEQUENCE</scope>
    <source>
        <strain evidence="11">SING2019-196</strain>
    </source>
</reference>
<dbReference type="InterPro" id="IPR050651">
    <property type="entry name" value="Plant_Cytochrome_P450_Monoox"/>
</dbReference>
<keyword evidence="3" id="KW-0812">Transmembrane</keyword>
<keyword evidence="7" id="KW-0408">Iron</keyword>
<dbReference type="GO" id="GO:0016705">
    <property type="term" value="F:oxidoreductase activity, acting on paired donors, with incorporation or reduction of molecular oxygen"/>
    <property type="evidence" value="ECO:0007669"/>
    <property type="project" value="InterPro"/>
</dbReference>
<dbReference type="Pfam" id="PF00067">
    <property type="entry name" value="p450"/>
    <property type="match status" value="1"/>
</dbReference>
<keyword evidence="2" id="KW-0349">Heme</keyword>
<dbReference type="GO" id="GO:0016020">
    <property type="term" value="C:membrane"/>
    <property type="evidence" value="ECO:0007669"/>
    <property type="project" value="UniProtKB-SubCell"/>
</dbReference>
<dbReference type="InterPro" id="IPR001128">
    <property type="entry name" value="Cyt_P450"/>
</dbReference>
<feature type="signal peptide" evidence="10">
    <location>
        <begin position="1"/>
        <end position="18"/>
    </location>
</feature>
<keyword evidence="6" id="KW-0560">Oxidoreductase</keyword>
<dbReference type="InterPro" id="IPR002401">
    <property type="entry name" value="Cyt_P450_E_grp-I"/>
</dbReference>
<evidence type="ECO:0000256" key="2">
    <source>
        <dbReference type="ARBA" id="ARBA00022617"/>
    </source>
</evidence>
<evidence type="ECO:0000313" key="11">
    <source>
        <dbReference type="EMBL" id="GMH02480.1"/>
    </source>
</evidence>
<keyword evidence="8" id="KW-0503">Monooxygenase</keyword>
<evidence type="ECO:0000256" key="6">
    <source>
        <dbReference type="ARBA" id="ARBA00023002"/>
    </source>
</evidence>
<evidence type="ECO:0000256" key="3">
    <source>
        <dbReference type="ARBA" id="ARBA00022692"/>
    </source>
</evidence>
<dbReference type="GO" id="GO:0020037">
    <property type="term" value="F:heme binding"/>
    <property type="evidence" value="ECO:0007669"/>
    <property type="project" value="InterPro"/>
</dbReference>
<gene>
    <name evidence="11" type="ORF">Nepgr_004319</name>
</gene>
<comment type="subcellular location">
    <subcellularLocation>
        <location evidence="1">Membrane</location>
        <topology evidence="1">Single-pass membrane protein</topology>
    </subcellularLocation>
</comment>
<evidence type="ECO:0000256" key="5">
    <source>
        <dbReference type="ARBA" id="ARBA00022989"/>
    </source>
</evidence>
<keyword evidence="4" id="KW-0479">Metal-binding</keyword>
<keyword evidence="10" id="KW-0732">Signal</keyword>
<dbReference type="PANTHER" id="PTHR47947:SF1">
    <property type="entry name" value="CYTOCHROME P450 82E3"/>
    <property type="match status" value="1"/>
</dbReference>
<evidence type="ECO:0000256" key="4">
    <source>
        <dbReference type="ARBA" id="ARBA00022723"/>
    </source>
</evidence>
<evidence type="ECO:0008006" key="13">
    <source>
        <dbReference type="Google" id="ProtNLM"/>
    </source>
</evidence>
<dbReference type="AlphaFoldDB" id="A0AAD3S148"/>
<comment type="caution">
    <text evidence="11">The sequence shown here is derived from an EMBL/GenBank/DDBJ whole genome shotgun (WGS) entry which is preliminary data.</text>
</comment>
<dbReference type="PANTHER" id="PTHR47947">
    <property type="entry name" value="CYTOCHROME P450 82C3-RELATED"/>
    <property type="match status" value="1"/>
</dbReference>
<evidence type="ECO:0000256" key="8">
    <source>
        <dbReference type="ARBA" id="ARBA00023033"/>
    </source>
</evidence>
<feature type="chain" id="PRO_5041996566" description="Cytochrome P450" evidence="10">
    <location>
        <begin position="19"/>
        <end position="134"/>
    </location>
</feature>
<name>A0AAD3S148_NEPGR</name>
<evidence type="ECO:0000313" key="12">
    <source>
        <dbReference type="Proteomes" id="UP001279734"/>
    </source>
</evidence>
<evidence type="ECO:0000256" key="9">
    <source>
        <dbReference type="ARBA" id="ARBA00023136"/>
    </source>
</evidence>
<evidence type="ECO:0000256" key="7">
    <source>
        <dbReference type="ARBA" id="ARBA00023004"/>
    </source>
</evidence>
<dbReference type="InterPro" id="IPR036396">
    <property type="entry name" value="Cyt_P450_sf"/>
</dbReference>
<accession>A0AAD3S148</accession>
<dbReference type="SUPFAM" id="SSF48264">
    <property type="entry name" value="Cytochrome P450"/>
    <property type="match status" value="1"/>
</dbReference>
<dbReference type="GO" id="GO:0005506">
    <property type="term" value="F:iron ion binding"/>
    <property type="evidence" value="ECO:0007669"/>
    <property type="project" value="InterPro"/>
</dbReference>
<dbReference type="Gene3D" id="1.10.630.10">
    <property type="entry name" value="Cytochrome P450"/>
    <property type="match status" value="1"/>
</dbReference>
<proteinExistence type="predicted"/>
<evidence type="ECO:0000256" key="1">
    <source>
        <dbReference type="ARBA" id="ARBA00004167"/>
    </source>
</evidence>
<keyword evidence="12" id="KW-1185">Reference proteome</keyword>
<keyword evidence="5" id="KW-1133">Transmembrane helix</keyword>
<evidence type="ECO:0000256" key="10">
    <source>
        <dbReference type="SAM" id="SignalP"/>
    </source>
</evidence>
<protein>
    <recommendedName>
        <fullName evidence="13">Cytochrome P450</fullName>
    </recommendedName>
</protein>
<dbReference type="Proteomes" id="UP001279734">
    <property type="component" value="Unassembled WGS sequence"/>
</dbReference>
<sequence>MSVAMTWLLSLLLNNCHAMMRAREELDNEVGTSSWVEESDLANLPYLQSVVKETLRLYPPGPMGVPRKPMEDCRVCGYDVPKGTRATFRVYSLQFREKSLSRDHAGDARRAVDNRTAASRIQLGDTDGCGGGYE</sequence>
<dbReference type="GO" id="GO:0004497">
    <property type="term" value="F:monooxygenase activity"/>
    <property type="evidence" value="ECO:0007669"/>
    <property type="project" value="UniProtKB-KW"/>
</dbReference>